<reference evidence="5 6" key="1">
    <citation type="submission" date="2021-02" db="EMBL/GenBank/DDBJ databases">
        <title>De Novo genome assembly of isolated myxobacteria.</title>
        <authorList>
            <person name="Stevens D.C."/>
        </authorList>
    </citation>
    <scope>NUCLEOTIDE SEQUENCE [LARGE SCALE GENOMIC DNA]</scope>
    <source>
        <strain evidence="5 6">SCHIC003</strain>
    </source>
</reference>
<dbReference type="PROSITE" id="PS50198">
    <property type="entry name" value="PPIC_PPIASE_2"/>
    <property type="match status" value="1"/>
</dbReference>
<dbReference type="PANTHER" id="PTHR47245:SF2">
    <property type="entry name" value="PEPTIDYL-PROLYL CIS-TRANS ISOMERASE HP_0175-RELATED"/>
    <property type="match status" value="1"/>
</dbReference>
<dbReference type="InterPro" id="IPR027304">
    <property type="entry name" value="Trigger_fact/SurA_dom_sf"/>
</dbReference>
<protein>
    <submittedName>
        <fullName evidence="5">Peptidyl-prolyl cis-trans isomerase</fullName>
    </submittedName>
</protein>
<accession>A0ABX7N980</accession>
<organism evidence="5 6">
    <name type="scientific">Myxococcus landrumensis</name>
    <dbReference type="NCBI Taxonomy" id="2813577"/>
    <lineage>
        <taxon>Bacteria</taxon>
        <taxon>Pseudomonadati</taxon>
        <taxon>Myxococcota</taxon>
        <taxon>Myxococcia</taxon>
        <taxon>Myxococcales</taxon>
        <taxon>Cystobacterineae</taxon>
        <taxon>Myxococcaceae</taxon>
        <taxon>Myxococcus</taxon>
    </lineage>
</organism>
<sequence>MMAPFSLIPPIPARTLSAVLAAIALSACGNNSSRPSGQSSPQDSGPVVAVINDRSLSAQEVKAKLDEQPLFVRSRYATTEKKKEFLDNLIRFELLVQEARRQGLENDPDVKSTLEKVMVQKLLRKQQEAAATAPLDEAELRKYYDEHRSEFTKPERIRVSHLFLAAPAADTALRAKSLAEATKILADIKSKESDPLKTAFEVAATQKSQDTDSKSTGGDLGYRSREELTQAWGAAFTDAAFALQSPSEIGQVVESDKGIHLVKLQSRQAGVDPSFEQARPRIEARLQGERRSKAMEGLLEKLKSQAKIEVKDSALEQIQIEGAEPKPGTAQPHP</sequence>
<evidence type="ECO:0000256" key="2">
    <source>
        <dbReference type="SAM" id="MobiDB-lite"/>
    </source>
</evidence>
<dbReference type="InterPro" id="IPR046357">
    <property type="entry name" value="PPIase_dom_sf"/>
</dbReference>
<dbReference type="EMBL" id="CP071091">
    <property type="protein sequence ID" value="QSQ15326.1"/>
    <property type="molecule type" value="Genomic_DNA"/>
</dbReference>
<dbReference type="InterPro" id="IPR050245">
    <property type="entry name" value="PrsA_foldase"/>
</dbReference>
<evidence type="ECO:0000259" key="4">
    <source>
        <dbReference type="PROSITE" id="PS50198"/>
    </source>
</evidence>
<dbReference type="RefSeq" id="WP_206717041.1">
    <property type="nucleotide sequence ID" value="NZ_CP071091.1"/>
</dbReference>
<keyword evidence="6" id="KW-1185">Reference proteome</keyword>
<dbReference type="InterPro" id="IPR000297">
    <property type="entry name" value="PPIase_PpiC"/>
</dbReference>
<keyword evidence="3" id="KW-0732">Signal</keyword>
<dbReference type="SUPFAM" id="SSF109998">
    <property type="entry name" value="Triger factor/SurA peptide-binding domain-like"/>
    <property type="match status" value="1"/>
</dbReference>
<feature type="domain" description="PpiC" evidence="4">
    <location>
        <begin position="154"/>
        <end position="266"/>
    </location>
</feature>
<dbReference type="SUPFAM" id="SSF54534">
    <property type="entry name" value="FKBP-like"/>
    <property type="match status" value="1"/>
</dbReference>
<feature type="chain" id="PRO_5046326969" evidence="3">
    <location>
        <begin position="22"/>
        <end position="334"/>
    </location>
</feature>
<gene>
    <name evidence="5" type="ORF">JY572_04370</name>
</gene>
<dbReference type="Pfam" id="PF13145">
    <property type="entry name" value="Rotamase_2"/>
    <property type="match status" value="1"/>
</dbReference>
<dbReference type="GO" id="GO:0016853">
    <property type="term" value="F:isomerase activity"/>
    <property type="evidence" value="ECO:0007669"/>
    <property type="project" value="UniProtKB-KW"/>
</dbReference>
<keyword evidence="1 5" id="KW-0413">Isomerase</keyword>
<evidence type="ECO:0000313" key="6">
    <source>
        <dbReference type="Proteomes" id="UP000663090"/>
    </source>
</evidence>
<dbReference type="Proteomes" id="UP000663090">
    <property type="component" value="Chromosome"/>
</dbReference>
<feature type="region of interest" description="Disordered" evidence="2">
    <location>
        <begin position="202"/>
        <end position="221"/>
    </location>
</feature>
<dbReference type="Gene3D" id="3.10.50.40">
    <property type="match status" value="1"/>
</dbReference>
<dbReference type="PANTHER" id="PTHR47245">
    <property type="entry name" value="PEPTIDYLPROLYL ISOMERASE"/>
    <property type="match status" value="1"/>
</dbReference>
<evidence type="ECO:0000313" key="5">
    <source>
        <dbReference type="EMBL" id="QSQ15326.1"/>
    </source>
</evidence>
<feature type="signal peptide" evidence="3">
    <location>
        <begin position="1"/>
        <end position="21"/>
    </location>
</feature>
<evidence type="ECO:0000256" key="1">
    <source>
        <dbReference type="PROSITE-ProRule" id="PRU00278"/>
    </source>
</evidence>
<evidence type="ECO:0000256" key="3">
    <source>
        <dbReference type="SAM" id="SignalP"/>
    </source>
</evidence>
<dbReference type="PROSITE" id="PS01096">
    <property type="entry name" value="PPIC_PPIASE_1"/>
    <property type="match status" value="1"/>
</dbReference>
<dbReference type="Gene3D" id="1.10.8.1040">
    <property type="match status" value="1"/>
</dbReference>
<name>A0ABX7N980_9BACT</name>
<proteinExistence type="predicted"/>
<keyword evidence="1" id="KW-0697">Rotamase</keyword>
<dbReference type="InterPro" id="IPR023058">
    <property type="entry name" value="PPIase_PpiC_CS"/>
</dbReference>